<organism evidence="1 2">
    <name type="scientific">Niastella soli</name>
    <dbReference type="NCBI Taxonomy" id="2821487"/>
    <lineage>
        <taxon>Bacteria</taxon>
        <taxon>Pseudomonadati</taxon>
        <taxon>Bacteroidota</taxon>
        <taxon>Chitinophagia</taxon>
        <taxon>Chitinophagales</taxon>
        <taxon>Chitinophagaceae</taxon>
        <taxon>Niastella</taxon>
    </lineage>
</organism>
<dbReference type="PROSITE" id="PS51257">
    <property type="entry name" value="PROKAR_LIPOPROTEIN"/>
    <property type="match status" value="1"/>
</dbReference>
<dbReference type="Proteomes" id="UP000677244">
    <property type="component" value="Unassembled WGS sequence"/>
</dbReference>
<dbReference type="RefSeq" id="WP_209140743.1">
    <property type="nucleotide sequence ID" value="NZ_JAGHKO010000005.1"/>
</dbReference>
<protein>
    <recommendedName>
        <fullName evidence="3">Lipocalin-like domain-containing protein</fullName>
    </recommendedName>
</protein>
<proteinExistence type="predicted"/>
<accession>A0ABS3YXR6</accession>
<evidence type="ECO:0008006" key="3">
    <source>
        <dbReference type="Google" id="ProtNLM"/>
    </source>
</evidence>
<sequence length="155" mass="17311">MKTTYSYLIVALMVTASIACKKDKDEKNSKEDLISTWELAQIQAGMIAGKTYEPGNGNLLTINADTYAYYKDGQVIEKGNYTTAADNSVEENVCLVNVKDRYKRSIVFTNVTPARTTNKTFYYIENDKLYLLSGCFALDGGVDAVYRRSNPIPVD</sequence>
<evidence type="ECO:0000313" key="2">
    <source>
        <dbReference type="Proteomes" id="UP000677244"/>
    </source>
</evidence>
<name>A0ABS3YXR6_9BACT</name>
<reference evidence="1 2" key="1">
    <citation type="submission" date="2021-03" db="EMBL/GenBank/DDBJ databases">
        <title>Assistant Professor.</title>
        <authorList>
            <person name="Huq M.A."/>
        </authorList>
    </citation>
    <scope>NUCLEOTIDE SEQUENCE [LARGE SCALE GENOMIC DNA]</scope>
    <source>
        <strain evidence="1 2">MAH-29</strain>
    </source>
</reference>
<evidence type="ECO:0000313" key="1">
    <source>
        <dbReference type="EMBL" id="MBO9202688.1"/>
    </source>
</evidence>
<gene>
    <name evidence="1" type="ORF">J7I42_20535</name>
</gene>
<comment type="caution">
    <text evidence="1">The sequence shown here is derived from an EMBL/GenBank/DDBJ whole genome shotgun (WGS) entry which is preliminary data.</text>
</comment>
<dbReference type="EMBL" id="JAGHKO010000005">
    <property type="protein sequence ID" value="MBO9202688.1"/>
    <property type="molecule type" value="Genomic_DNA"/>
</dbReference>
<keyword evidence="2" id="KW-1185">Reference proteome</keyword>